<evidence type="ECO:0000313" key="14">
    <source>
        <dbReference type="Proteomes" id="UP000823616"/>
    </source>
</evidence>
<comment type="caution">
    <text evidence="13">The sequence shown here is derived from an EMBL/GenBank/DDBJ whole genome shotgun (WGS) entry which is preliminary data.</text>
</comment>
<feature type="binding site" evidence="10">
    <location>
        <position position="17"/>
    </location>
    <ligand>
        <name>substrate</name>
    </ligand>
</feature>
<dbReference type="EC" id="3.2.1.21" evidence="3 12"/>
<dbReference type="PRINTS" id="PR00131">
    <property type="entry name" value="GLHYDRLASE1"/>
</dbReference>
<dbReference type="InterPro" id="IPR017853">
    <property type="entry name" value="GH"/>
</dbReference>
<name>A0A9D9EP45_9SPIR</name>
<dbReference type="InterPro" id="IPR001360">
    <property type="entry name" value="Glyco_hydro_1"/>
</dbReference>
<proteinExistence type="inferred from homology"/>
<evidence type="ECO:0000313" key="13">
    <source>
        <dbReference type="EMBL" id="MBO8450140.1"/>
    </source>
</evidence>
<feature type="active site" description="Proton donor" evidence="9">
    <location>
        <position position="163"/>
    </location>
</feature>
<dbReference type="SUPFAM" id="SSF51445">
    <property type="entry name" value="(Trans)glycosidases"/>
    <property type="match status" value="1"/>
</dbReference>
<dbReference type="PROSITE" id="PS00572">
    <property type="entry name" value="GLYCOSYL_HYDROL_F1_1"/>
    <property type="match status" value="1"/>
</dbReference>
<feature type="binding site" evidence="10">
    <location>
        <position position="162"/>
    </location>
    <ligand>
        <name>substrate</name>
    </ligand>
</feature>
<dbReference type="PROSITE" id="PS00653">
    <property type="entry name" value="GLYCOSYL_HYDROL_F1_2"/>
    <property type="match status" value="1"/>
</dbReference>
<keyword evidence="4 12" id="KW-0378">Hydrolase</keyword>
<dbReference type="FunFam" id="3.20.20.80:FF:000004">
    <property type="entry name" value="Beta-glucosidase 6-phospho-beta-glucosidase"/>
    <property type="match status" value="1"/>
</dbReference>
<dbReference type="Gene3D" id="3.20.20.80">
    <property type="entry name" value="Glycosidases"/>
    <property type="match status" value="1"/>
</dbReference>
<dbReference type="NCBIfam" id="TIGR03356">
    <property type="entry name" value="BGL"/>
    <property type="match status" value="1"/>
</dbReference>
<keyword evidence="8" id="KW-0624">Polysaccharide degradation</keyword>
<sequence length="456" mass="51266">MAFPEHFTWGAAAASYQIEGAWNEDGRKPSVWDVFSETPGKVSCGDTGRTACDHYHRYKEDVSLMKQMGINAYRFSTAWPRILPDGTGAVNPKGLDFYSRLTDELLEAGITPWITLYHWDLPQELALRGGWLNPDIGNWFAGYTEAVVKCLGDRVTHWITFNEPQCFLGLGYGDGSHAPGYILPEAEIIRCVHNSLIAHGKAADVLRAAGGDRFRIGYVSTMQSAVPAEETEECIAAARVALFCAKPEVPILWNITMVADPLYLGEYPSDLLERLEKGLPAGWENDMALISRPLDFFGINIYQGKRFRVHTDGLPELAPPKTGEAHTANLWGFEPEILRWGPRFLYERYKKPVVVTENGMAAADWVHRDGKVHDPDRIDYLARCLSGLEKAVTEDKIQAEGYFCWSLLDNFEWSFGYRDRFGLVYVDYGTQERILKDSALWYGEVARTNGASLSKT</sequence>
<feature type="binding site" evidence="10">
    <location>
        <position position="302"/>
    </location>
    <ligand>
        <name>substrate</name>
    </ligand>
</feature>
<evidence type="ECO:0000256" key="4">
    <source>
        <dbReference type="ARBA" id="ARBA00022801"/>
    </source>
</evidence>
<feature type="binding site" evidence="10">
    <location>
        <position position="405"/>
    </location>
    <ligand>
        <name>substrate</name>
    </ligand>
</feature>
<dbReference type="InterPro" id="IPR017736">
    <property type="entry name" value="Glyco_hydro_1_beta-glucosidase"/>
</dbReference>
<evidence type="ECO:0000256" key="7">
    <source>
        <dbReference type="ARBA" id="ARBA00023295"/>
    </source>
</evidence>
<feature type="active site" description="Nucleophile" evidence="9 11">
    <location>
        <position position="357"/>
    </location>
</feature>
<evidence type="ECO:0000256" key="5">
    <source>
        <dbReference type="ARBA" id="ARBA00023001"/>
    </source>
</evidence>
<feature type="binding site" evidence="10">
    <location>
        <position position="118"/>
    </location>
    <ligand>
        <name>substrate</name>
    </ligand>
</feature>
<keyword evidence="7 12" id="KW-0326">Glycosidase</keyword>
<keyword evidence="6" id="KW-0119">Carbohydrate metabolism</keyword>
<comment type="catalytic activity">
    <reaction evidence="1 12">
        <text>Hydrolysis of terminal, non-reducing beta-D-glucosyl residues with release of beta-D-glucose.</text>
        <dbReference type="EC" id="3.2.1.21"/>
    </reaction>
</comment>
<evidence type="ECO:0000256" key="11">
    <source>
        <dbReference type="PROSITE-ProRule" id="PRU10055"/>
    </source>
</evidence>
<dbReference type="Pfam" id="PF00232">
    <property type="entry name" value="Glyco_hydro_1"/>
    <property type="match status" value="1"/>
</dbReference>
<dbReference type="InterPro" id="IPR018120">
    <property type="entry name" value="Glyco_hydro_1_AS"/>
</dbReference>
<dbReference type="EMBL" id="JADIMS010000055">
    <property type="protein sequence ID" value="MBO8450140.1"/>
    <property type="molecule type" value="Genomic_DNA"/>
</dbReference>
<reference evidence="13" key="1">
    <citation type="submission" date="2020-10" db="EMBL/GenBank/DDBJ databases">
        <authorList>
            <person name="Gilroy R."/>
        </authorList>
    </citation>
    <scope>NUCLEOTIDE SEQUENCE</scope>
    <source>
        <strain evidence="13">B3-4054</strain>
    </source>
</reference>
<accession>A0A9D9EP45</accession>
<evidence type="ECO:0000256" key="2">
    <source>
        <dbReference type="ARBA" id="ARBA00010838"/>
    </source>
</evidence>
<dbReference type="AlphaFoldDB" id="A0A9D9EP45"/>
<evidence type="ECO:0000256" key="1">
    <source>
        <dbReference type="ARBA" id="ARBA00000448"/>
    </source>
</evidence>
<gene>
    <name evidence="13" type="ORF">IAA96_03435</name>
</gene>
<protein>
    <recommendedName>
        <fullName evidence="3 12">Beta-glucosidase</fullName>
        <ecNumber evidence="3 12">3.2.1.21</ecNumber>
    </recommendedName>
</protein>
<reference evidence="13" key="2">
    <citation type="journal article" date="2021" name="PeerJ">
        <title>Extensive microbial diversity within the chicken gut microbiome revealed by metagenomics and culture.</title>
        <authorList>
            <person name="Gilroy R."/>
            <person name="Ravi A."/>
            <person name="Getino M."/>
            <person name="Pursley I."/>
            <person name="Horton D.L."/>
            <person name="Alikhan N.F."/>
            <person name="Baker D."/>
            <person name="Gharbi K."/>
            <person name="Hall N."/>
            <person name="Watson M."/>
            <person name="Adriaenssens E.M."/>
            <person name="Foster-Nyarko E."/>
            <person name="Jarju S."/>
            <person name="Secka A."/>
            <person name="Antonio M."/>
            <person name="Oren A."/>
            <person name="Chaudhuri R.R."/>
            <person name="La Ragione R."/>
            <person name="Hildebrand F."/>
            <person name="Pallen M.J."/>
        </authorList>
    </citation>
    <scope>NUCLEOTIDE SEQUENCE</scope>
    <source>
        <strain evidence="13">B3-4054</strain>
    </source>
</reference>
<evidence type="ECO:0000256" key="12">
    <source>
        <dbReference type="RuleBase" id="RU361175"/>
    </source>
</evidence>
<dbReference type="GO" id="GO:0005829">
    <property type="term" value="C:cytosol"/>
    <property type="evidence" value="ECO:0007669"/>
    <property type="project" value="TreeGrafter"/>
</dbReference>
<organism evidence="13 14">
    <name type="scientific">Candidatus Avitreponema avistercoris</name>
    <dbReference type="NCBI Taxonomy" id="2840705"/>
    <lineage>
        <taxon>Bacteria</taxon>
        <taxon>Pseudomonadati</taxon>
        <taxon>Spirochaetota</taxon>
        <taxon>Spirochaetia</taxon>
        <taxon>Spirochaetales</taxon>
        <taxon>Candidatus Avitreponema</taxon>
    </lineage>
</organism>
<evidence type="ECO:0000256" key="8">
    <source>
        <dbReference type="ARBA" id="ARBA00023326"/>
    </source>
</evidence>
<evidence type="ECO:0000256" key="3">
    <source>
        <dbReference type="ARBA" id="ARBA00012744"/>
    </source>
</evidence>
<evidence type="ECO:0000256" key="10">
    <source>
        <dbReference type="PIRSR" id="PIRSR617736-2"/>
    </source>
</evidence>
<evidence type="ECO:0000256" key="6">
    <source>
        <dbReference type="ARBA" id="ARBA00023277"/>
    </source>
</evidence>
<dbReference type="Proteomes" id="UP000823616">
    <property type="component" value="Unassembled WGS sequence"/>
</dbReference>
<evidence type="ECO:0000256" key="9">
    <source>
        <dbReference type="PIRSR" id="PIRSR617736-1"/>
    </source>
</evidence>
<dbReference type="PANTHER" id="PTHR10353">
    <property type="entry name" value="GLYCOSYL HYDROLASE"/>
    <property type="match status" value="1"/>
</dbReference>
<comment type="similarity">
    <text evidence="2 12">Belongs to the glycosyl hydrolase 1 family.</text>
</comment>
<dbReference type="PANTHER" id="PTHR10353:SF36">
    <property type="entry name" value="LP05116P"/>
    <property type="match status" value="1"/>
</dbReference>
<dbReference type="InterPro" id="IPR033132">
    <property type="entry name" value="GH_1_N_CS"/>
</dbReference>
<dbReference type="GO" id="GO:0030245">
    <property type="term" value="P:cellulose catabolic process"/>
    <property type="evidence" value="ECO:0007669"/>
    <property type="project" value="UniProtKB-KW"/>
</dbReference>
<keyword evidence="5" id="KW-0136">Cellulose degradation</keyword>
<feature type="binding site" evidence="10">
    <location>
        <begin position="412"/>
        <end position="413"/>
    </location>
    <ligand>
        <name>substrate</name>
    </ligand>
</feature>
<dbReference type="GO" id="GO:0008422">
    <property type="term" value="F:beta-glucosidase activity"/>
    <property type="evidence" value="ECO:0007669"/>
    <property type="project" value="UniProtKB-EC"/>
</dbReference>